<name>A0ABP8XEC5_9MICC</name>
<dbReference type="RefSeq" id="WP_345311804.1">
    <property type="nucleotide sequence ID" value="NZ_BAABLN010000035.1"/>
</dbReference>
<proteinExistence type="predicted"/>
<gene>
    <name evidence="1" type="ORF">GCM10025781_26480</name>
</gene>
<reference evidence="2" key="1">
    <citation type="journal article" date="2019" name="Int. J. Syst. Evol. Microbiol.">
        <title>The Global Catalogue of Microorganisms (GCM) 10K type strain sequencing project: providing services to taxonomists for standard genome sequencing and annotation.</title>
        <authorList>
            <consortium name="The Broad Institute Genomics Platform"/>
            <consortium name="The Broad Institute Genome Sequencing Center for Infectious Disease"/>
            <person name="Wu L."/>
            <person name="Ma J."/>
        </authorList>
    </citation>
    <scope>NUCLEOTIDE SEQUENCE [LARGE SCALE GENOMIC DNA]</scope>
    <source>
        <strain evidence="2">JCM 18958</strain>
    </source>
</reference>
<dbReference type="EMBL" id="BAABLN010000035">
    <property type="protein sequence ID" value="GAA4705854.1"/>
    <property type="molecule type" value="Genomic_DNA"/>
</dbReference>
<dbReference type="Proteomes" id="UP001501446">
    <property type="component" value="Unassembled WGS sequence"/>
</dbReference>
<organism evidence="1 2">
    <name type="scientific">Kocuria gwangalliensis</name>
    <dbReference type="NCBI Taxonomy" id="501592"/>
    <lineage>
        <taxon>Bacteria</taxon>
        <taxon>Bacillati</taxon>
        <taxon>Actinomycetota</taxon>
        <taxon>Actinomycetes</taxon>
        <taxon>Micrococcales</taxon>
        <taxon>Micrococcaceae</taxon>
        <taxon>Kocuria</taxon>
    </lineage>
</organism>
<evidence type="ECO:0000313" key="2">
    <source>
        <dbReference type="Proteomes" id="UP001501446"/>
    </source>
</evidence>
<comment type="caution">
    <text evidence="1">The sequence shown here is derived from an EMBL/GenBank/DDBJ whole genome shotgun (WGS) entry which is preliminary data.</text>
</comment>
<protein>
    <submittedName>
        <fullName evidence="1">Uncharacterized protein</fullName>
    </submittedName>
</protein>
<evidence type="ECO:0000313" key="1">
    <source>
        <dbReference type="EMBL" id="GAA4705854.1"/>
    </source>
</evidence>
<sequence length="687" mass="75780">MLQVPFNDLAQSLKKSGLPGTSSSAFGVPENADFFVDPVLVVKEKLSDLSSEVILVSARGAAGKSRTALELAARSGAPLWRLEADDAVGRAALPLKLNTYLSSVDAFSDIAQLPERPALFIDSLDEARSRVSSQSWEEFLDSISEAASRGLQVVLFGRDRTLEDVWLKLEDAGRSIAWLEVSHFPNEAQRTYIDSRTRENKKNVTIDTDDPYYQEAREELLTVLSRALDAESAETFVGYPPVLDAVATVLVYDQNHFKLAQEFSSQMSGSRPMEVLRRILADLLIREQGKLKPLAEDLGLDPTAVYSADEQIQWLWHDLINSDAPNLEYISDAAKRHDYQRGLQRFLDDHPFRAEKYWASTVFEAYATAERIGKNLSPGTLYDVGTHSGLLFDFTATAQAGSETVLDEWQFAALHASILAGESPGSAATVSAVKTEDEIFNGSMEVTRTNGTLHLEFALVPDDPDSLVLVGPLESLTISTPGAITIPPLDKGRLIGPDLFLRCDSIKIEGTDVQFARTPSSAAADGMDIHIEVTGSNISLAPSISVAPTSDSFELAVSESVQVAYPWFDYRTRLETDDAIDLRSKTIRFLSKLQNLARTHGHSDGRATFFMKLQGRQPLKAAQLREVLSVLKSKGAIRFQNDLIFLTSEADQHRFSGKALPGQRTILQEWDYWGPIVEEIEKVLEPA</sequence>
<accession>A0ABP8XEC5</accession>
<keyword evidence="2" id="KW-1185">Reference proteome</keyword>